<dbReference type="Proteomes" id="UP000016630">
    <property type="component" value="Unassembled WGS sequence"/>
</dbReference>
<accession>A0A0E2LTJ4</accession>
<evidence type="ECO:0000313" key="2">
    <source>
        <dbReference type="Proteomes" id="UP000016630"/>
    </source>
</evidence>
<reference evidence="1 2" key="1">
    <citation type="submission" date="2013-06" db="EMBL/GenBank/DDBJ databases">
        <authorList>
            <person name="Weinstock G."/>
            <person name="Sodergren E."/>
            <person name="Lobos E.A."/>
            <person name="Fulton L."/>
            <person name="Fulton R."/>
            <person name="Courtney L."/>
            <person name="Fronick C."/>
            <person name="O'Laughlin M."/>
            <person name="Godfrey J."/>
            <person name="Wilson R.M."/>
            <person name="Miner T."/>
            <person name="Farmer C."/>
            <person name="Delehaunty K."/>
            <person name="Cordes M."/>
            <person name="Minx P."/>
            <person name="Tomlinson C."/>
            <person name="Chen J."/>
            <person name="Wollam A."/>
            <person name="Pepin K.H."/>
            <person name="Bhonagiri V."/>
            <person name="Zhang X."/>
            <person name="Warren W."/>
            <person name="Mitreva M."/>
            <person name="Mardis E.R."/>
            <person name="Wilson R.K."/>
        </authorList>
    </citation>
    <scope>NUCLEOTIDE SEQUENCE [LARGE SCALE GENOMIC DNA]</scope>
    <source>
        <strain evidence="1 2">F0570</strain>
    </source>
</reference>
<protein>
    <submittedName>
        <fullName evidence="1">Uncharacterized protein</fullName>
    </submittedName>
</protein>
<evidence type="ECO:0000313" key="1">
    <source>
        <dbReference type="EMBL" id="ERJ69051.1"/>
    </source>
</evidence>
<sequence>MEKPEKRHNLPLTCIGLLLFPSDSDLFSFDPPSPSSSFYVPKNCFERNEKTWRENFSLPAPEEKSSQTKTKNLWFHFSGKHERQFVRFTLEKIICSFSANKL</sequence>
<name>A0A0E2LTJ4_PORGN</name>
<dbReference type="AlphaFoldDB" id="A0A0E2LTJ4"/>
<comment type="caution">
    <text evidence="1">The sequence shown here is derived from an EMBL/GenBank/DDBJ whole genome shotgun (WGS) entry which is preliminary data.</text>
</comment>
<gene>
    <name evidence="1" type="ORF">HMPREF1555_00006</name>
</gene>
<organism evidence="1 2">
    <name type="scientific">Porphyromonas gingivalis F0570</name>
    <dbReference type="NCBI Taxonomy" id="1227271"/>
    <lineage>
        <taxon>Bacteria</taxon>
        <taxon>Pseudomonadati</taxon>
        <taxon>Bacteroidota</taxon>
        <taxon>Bacteroidia</taxon>
        <taxon>Bacteroidales</taxon>
        <taxon>Porphyromonadaceae</taxon>
        <taxon>Porphyromonas</taxon>
    </lineage>
</organism>
<proteinExistence type="predicted"/>
<dbReference type="EMBL" id="AWUW01000001">
    <property type="protein sequence ID" value="ERJ69051.1"/>
    <property type="molecule type" value="Genomic_DNA"/>
</dbReference>
<dbReference type="HOGENOM" id="CLU_2357343_0_0_10"/>